<reference evidence="1 2" key="1">
    <citation type="submission" date="2016-10" db="EMBL/GenBank/DDBJ databases">
        <authorList>
            <person name="de Groot N.N."/>
        </authorList>
    </citation>
    <scope>NUCLEOTIDE SEQUENCE [LARGE SCALE GENOMIC DNA]</scope>
    <source>
        <strain evidence="1 2">NP_1H</strain>
    </source>
</reference>
<protein>
    <submittedName>
        <fullName evidence="1">Uncharacterized protein</fullName>
    </submittedName>
</protein>
<sequence>MQYILVLQWPADSEADYDALIAMEDALEGALPAAHGFVDGHDFGAGEMNIFVHTDDPFEAFGDAATSLGADPRWAEVRAAYRPTENDRYVLVWPETLQNFSVS</sequence>
<dbReference type="AlphaFoldDB" id="A0A1G8QEK1"/>
<organism evidence="1 2">
    <name type="scientific">Arthrobacter subterraneus</name>
    <dbReference type="NCBI Taxonomy" id="335973"/>
    <lineage>
        <taxon>Bacteria</taxon>
        <taxon>Bacillati</taxon>
        <taxon>Actinomycetota</taxon>
        <taxon>Actinomycetes</taxon>
        <taxon>Micrococcales</taxon>
        <taxon>Micrococcaceae</taxon>
        <taxon>Arthrobacter</taxon>
    </lineage>
</organism>
<gene>
    <name evidence="1" type="ORF">SAMN04488693_1493</name>
</gene>
<keyword evidence="2" id="KW-1185">Reference proteome</keyword>
<dbReference type="EMBL" id="FNDT01000049">
    <property type="protein sequence ID" value="SDJ03003.1"/>
    <property type="molecule type" value="Genomic_DNA"/>
</dbReference>
<name>A0A1G8QEK1_9MICC</name>
<proteinExistence type="predicted"/>
<evidence type="ECO:0000313" key="2">
    <source>
        <dbReference type="Proteomes" id="UP000199258"/>
    </source>
</evidence>
<accession>A0A1G8QEK1</accession>
<dbReference type="OrthoDB" id="8781772at2"/>
<dbReference type="Proteomes" id="UP000199258">
    <property type="component" value="Unassembled WGS sequence"/>
</dbReference>
<dbReference type="RefSeq" id="WP_090588582.1">
    <property type="nucleotide sequence ID" value="NZ_FNDT01000049.1"/>
</dbReference>
<evidence type="ECO:0000313" key="1">
    <source>
        <dbReference type="EMBL" id="SDJ03003.1"/>
    </source>
</evidence>